<dbReference type="GO" id="GO:0044458">
    <property type="term" value="P:motile cilium assembly"/>
    <property type="evidence" value="ECO:0007669"/>
    <property type="project" value="TreeGrafter"/>
</dbReference>
<evidence type="ECO:0000313" key="3">
    <source>
        <dbReference type="Proteomes" id="UP001181693"/>
    </source>
</evidence>
<feature type="region of interest" description="Disordered" evidence="1">
    <location>
        <begin position="1"/>
        <end position="35"/>
    </location>
</feature>
<dbReference type="GO" id="GO:0003341">
    <property type="term" value="P:cilium movement"/>
    <property type="evidence" value="ECO:0007669"/>
    <property type="project" value="InterPro"/>
</dbReference>
<comment type="caution">
    <text evidence="2">The sequence shown here is derived from an EMBL/GenBank/DDBJ whole genome shotgun (WGS) entry which is preliminary data.</text>
</comment>
<gene>
    <name evidence="2" type="ORF">GDO54_015348</name>
</gene>
<evidence type="ECO:0008006" key="4">
    <source>
        <dbReference type="Google" id="ProtNLM"/>
    </source>
</evidence>
<organism evidence="2 3">
    <name type="scientific">Pyxicephalus adspersus</name>
    <name type="common">African bullfrog</name>
    <dbReference type="NCBI Taxonomy" id="30357"/>
    <lineage>
        <taxon>Eukaryota</taxon>
        <taxon>Metazoa</taxon>
        <taxon>Chordata</taxon>
        <taxon>Craniata</taxon>
        <taxon>Vertebrata</taxon>
        <taxon>Euteleostomi</taxon>
        <taxon>Amphibia</taxon>
        <taxon>Batrachia</taxon>
        <taxon>Anura</taxon>
        <taxon>Neobatrachia</taxon>
        <taxon>Ranoidea</taxon>
        <taxon>Pyxicephalidae</taxon>
        <taxon>Pyxicephalinae</taxon>
        <taxon>Pyxicephalus</taxon>
    </lineage>
</organism>
<accession>A0AAV2ZYH9</accession>
<dbReference type="InterPro" id="IPR029676">
    <property type="entry name" value="CFAP221"/>
</dbReference>
<dbReference type="Proteomes" id="UP001181693">
    <property type="component" value="Unassembled WGS sequence"/>
</dbReference>
<protein>
    <recommendedName>
        <fullName evidence="4">Cilia- and flagella-associated protein 221</fullName>
    </recommendedName>
</protein>
<sequence>MEVVQPATYRFPQDDPRTRRTHPRTPGEPTNRPVPNHLLESKIFTKLGRNGFIEAEPSVLHFGGYEVGKSQQQILKLINVSSDVSSVHIIPPQSKHFTISYKKANRLVPGLAFTVHVQFTPDEWRYYYDCIRIHCKGDETLLVPLHAYPATNLPDFPSHVDLCAASLGQSTPYILPLRCSCPVDFEFRIVCKEQHKDFHIAPTSGIICGNGGVDVIVTFTPSSYGTAQLTLELLISEFNAKPYICVITGRCSPNLGTVEETSKKVAASPKMSPKGPEKATLRISRKKRHLQSLQQNSSQVIEFHNLRFPINLSNPHAVTTVLNQQPGKLRLRDMRKGFTCPGKKTRQEKENLFLQIVQQNVAEEEANQLRWQIHHGSDPASPEQRQRIRDERLCAEEEYQMVSGCPDLQREYKRQAVSTMSQRVLRRADQCLAGQPQFDLYLNELWTNRNRALRRFQQAARKVLVRCRVNHRLVRLRKLLQQLGAEGEGDGTIGSNGEMIHILPASTNQILFCDFPPYPDEPEGSTWGGPCTIIPQPADVPLKVKLPFYDLKVPQHYKLMGYQPVSTHLASSTYQSRQLARPLRSGAKDEFVPIPQSDIPESGIRTNMREECLVTTRLTLTPPEQLLNPPDFHPMHVFNPAPGLVAFKRPLPYSETDLEYHLCPLPKYPSLRDTTMITQRKFLNREEIIRGLMSWKKFPTVTLSGAPPPASAHRSRWCDPFSEDLLPADAPPTLSHLAEEDKENIVLRQADDVLCRVSLTPQMLRAEFTFIQDGNQRDWDSDEPQAEWQSPEVSDNLADKIQKHLGHLKLLTHNKGLILD</sequence>
<evidence type="ECO:0000256" key="1">
    <source>
        <dbReference type="SAM" id="MobiDB-lite"/>
    </source>
</evidence>
<dbReference type="Pfam" id="PF24771">
    <property type="entry name" value="Ig_CFAP74_1st"/>
    <property type="match status" value="1"/>
</dbReference>
<dbReference type="AlphaFoldDB" id="A0AAV2ZYH9"/>
<dbReference type="EMBL" id="DYDO01000008">
    <property type="protein sequence ID" value="DBA19524.1"/>
    <property type="molecule type" value="Genomic_DNA"/>
</dbReference>
<dbReference type="Gene3D" id="2.60.40.10">
    <property type="entry name" value="Immunoglobulins"/>
    <property type="match status" value="2"/>
</dbReference>
<proteinExistence type="predicted"/>
<dbReference type="InterPro" id="IPR013783">
    <property type="entry name" value="Ig-like_fold"/>
</dbReference>
<dbReference type="GO" id="GO:0097729">
    <property type="term" value="C:9+2 motile cilium"/>
    <property type="evidence" value="ECO:0007669"/>
    <property type="project" value="TreeGrafter"/>
</dbReference>
<name>A0AAV2ZYH9_PYXAD</name>
<keyword evidence="3" id="KW-1185">Reference proteome</keyword>
<evidence type="ECO:0000313" key="2">
    <source>
        <dbReference type="EMBL" id="DBA19524.1"/>
    </source>
</evidence>
<dbReference type="PANTHER" id="PTHR46500">
    <property type="entry name" value="CILIA- AND FLAGELLA-ASSOCIATED PROTEIN 221"/>
    <property type="match status" value="1"/>
</dbReference>
<dbReference type="PANTHER" id="PTHR46500:SF1">
    <property type="entry name" value="CILIA- AND FLAGELLA-ASSOCIATED PROTEIN 221"/>
    <property type="match status" value="1"/>
</dbReference>
<reference evidence="2" key="1">
    <citation type="thesis" date="2020" institute="ProQuest LLC" country="789 East Eisenhower Parkway, Ann Arbor, MI, USA">
        <title>Comparative Genomics and Chromosome Evolution.</title>
        <authorList>
            <person name="Mudd A.B."/>
        </authorList>
    </citation>
    <scope>NUCLEOTIDE SEQUENCE</scope>
    <source>
        <strain evidence="2">1538</strain>
        <tissue evidence="2">Blood</tissue>
    </source>
</reference>